<comment type="subcellular location">
    <subcellularLocation>
        <location evidence="1">Nucleus</location>
    </subcellularLocation>
</comment>
<dbReference type="CDD" id="cd12148">
    <property type="entry name" value="fungal_TF_MHR"/>
    <property type="match status" value="1"/>
</dbReference>
<proteinExistence type="predicted"/>
<evidence type="ECO:0000256" key="2">
    <source>
        <dbReference type="ARBA" id="ARBA00022723"/>
    </source>
</evidence>
<protein>
    <recommendedName>
        <fullName evidence="7">Xylanolytic transcriptional activator regulatory domain-containing protein</fullName>
    </recommendedName>
</protein>
<dbReference type="InterPro" id="IPR051059">
    <property type="entry name" value="VerF-like"/>
</dbReference>
<keyword evidence="5" id="KW-0862">Zinc</keyword>
<gene>
    <name evidence="8" type="ORF">H2200_006493</name>
</gene>
<dbReference type="EMBL" id="JAPDRK010000009">
    <property type="protein sequence ID" value="KAJ9608722.1"/>
    <property type="molecule type" value="Genomic_DNA"/>
</dbReference>
<keyword evidence="6" id="KW-0539">Nucleus</keyword>
<dbReference type="GO" id="GO:0000785">
    <property type="term" value="C:chromatin"/>
    <property type="evidence" value="ECO:0007669"/>
    <property type="project" value="TreeGrafter"/>
</dbReference>
<organism evidence="8 9">
    <name type="scientific">Cladophialophora chaetospira</name>
    <dbReference type="NCBI Taxonomy" id="386627"/>
    <lineage>
        <taxon>Eukaryota</taxon>
        <taxon>Fungi</taxon>
        <taxon>Dikarya</taxon>
        <taxon>Ascomycota</taxon>
        <taxon>Pezizomycotina</taxon>
        <taxon>Eurotiomycetes</taxon>
        <taxon>Chaetothyriomycetidae</taxon>
        <taxon>Chaetothyriales</taxon>
        <taxon>Herpotrichiellaceae</taxon>
        <taxon>Cladophialophora</taxon>
    </lineage>
</organism>
<dbReference type="GO" id="GO:0008270">
    <property type="term" value="F:zinc ion binding"/>
    <property type="evidence" value="ECO:0007669"/>
    <property type="project" value="UniProtKB-KW"/>
</dbReference>
<feature type="domain" description="Xylanolytic transcriptional activator regulatory" evidence="7">
    <location>
        <begin position="206"/>
        <end position="409"/>
    </location>
</feature>
<dbReference type="InterPro" id="IPR007219">
    <property type="entry name" value="XnlR_reg_dom"/>
</dbReference>
<evidence type="ECO:0000259" key="7">
    <source>
        <dbReference type="Pfam" id="PF04082"/>
    </source>
</evidence>
<keyword evidence="9" id="KW-1185">Reference proteome</keyword>
<evidence type="ECO:0000256" key="4">
    <source>
        <dbReference type="ARBA" id="ARBA00022771"/>
    </source>
</evidence>
<dbReference type="PANTHER" id="PTHR40626:SF11">
    <property type="entry name" value="ZINC FINGER PROTEIN YPR022C"/>
    <property type="match status" value="1"/>
</dbReference>
<sequence>MDMISPEIVSFPTTSPANVGTDFNHHMAQFDGYLPGDFSFMPAHSAPRIVGMVEGGVDWLNLEFDSPNNGDLQAQYQAASIQSAYPQPQMSNGLEEAMQTRAHQGISAQLMPIRGQDSKGPNTKSLEAQAAAQQWPFDHTRNPESQKCRLPPLRDILQGTVLSNEPDNGAIIKSLIQLMSSPYLPEMEHSLDVNMMSAMELLKNSLELYFTEFHAVLPLVHVPTFQMTKVPTVTLAAMACIGAMYSDDQQGTEQSWSLSEICIQMIAYLGNGDSTNFYNSPYLIANCLHQIYSLGSGNRRLYQNADCSRGILVGCLRGMGLLKARVSAEVEKEDLKQTMSNDNMGAGWLRWKDQEQEKRIAWSSFEYDCSLCTLTAKRGAVDLPELPHLLPCAEPLWDAPSPQAWAALYARLSPIARGASTAKMLRNLLAGKGVPEDLPAWSKRLCAQSIGRLLWDIKQLDIMATTEYLKLPSLAAAQRQTKSTLLQGLNALTESMYALSSTAELIHYNADEAMDLVVHVFRTAASHSKQPDPSLLSAKRRLAAILVKNPHKARNLAWHAAQIIAVANEYLVSAPCEIMRVFMGYIFILAFGKFGSPPLSEPNFTSFPVRLDLSNRIDGQRTAIATWIENGGPWGIGAVHSIYNPGSLEAISEEARAMLRKMRFWGLARKFSRILESFEFEGD</sequence>
<accession>A0AA38X8F7</accession>
<keyword evidence="3" id="KW-0677">Repeat</keyword>
<evidence type="ECO:0000256" key="1">
    <source>
        <dbReference type="ARBA" id="ARBA00004123"/>
    </source>
</evidence>
<keyword evidence="2" id="KW-0479">Metal-binding</keyword>
<evidence type="ECO:0000256" key="3">
    <source>
        <dbReference type="ARBA" id="ARBA00022737"/>
    </source>
</evidence>
<dbReference type="Proteomes" id="UP001172673">
    <property type="component" value="Unassembled WGS sequence"/>
</dbReference>
<name>A0AA38X8F7_9EURO</name>
<dbReference type="GO" id="GO:0005634">
    <property type="term" value="C:nucleus"/>
    <property type="evidence" value="ECO:0007669"/>
    <property type="project" value="UniProtKB-SubCell"/>
</dbReference>
<dbReference type="PANTHER" id="PTHR40626">
    <property type="entry name" value="MIP31509P"/>
    <property type="match status" value="1"/>
</dbReference>
<dbReference type="AlphaFoldDB" id="A0AA38X8F7"/>
<keyword evidence="4" id="KW-0863">Zinc-finger</keyword>
<dbReference type="Pfam" id="PF04082">
    <property type="entry name" value="Fungal_trans"/>
    <property type="match status" value="1"/>
</dbReference>
<evidence type="ECO:0000256" key="6">
    <source>
        <dbReference type="ARBA" id="ARBA00023242"/>
    </source>
</evidence>
<dbReference type="GO" id="GO:0006351">
    <property type="term" value="P:DNA-templated transcription"/>
    <property type="evidence" value="ECO:0007669"/>
    <property type="project" value="InterPro"/>
</dbReference>
<dbReference type="GO" id="GO:0000981">
    <property type="term" value="F:DNA-binding transcription factor activity, RNA polymerase II-specific"/>
    <property type="evidence" value="ECO:0007669"/>
    <property type="project" value="InterPro"/>
</dbReference>
<evidence type="ECO:0000313" key="9">
    <source>
        <dbReference type="Proteomes" id="UP001172673"/>
    </source>
</evidence>
<evidence type="ECO:0000256" key="5">
    <source>
        <dbReference type="ARBA" id="ARBA00022833"/>
    </source>
</evidence>
<reference evidence="8" key="1">
    <citation type="submission" date="2022-10" db="EMBL/GenBank/DDBJ databases">
        <title>Culturing micro-colonial fungi from biological soil crusts in the Mojave desert and describing Neophaeococcomyces mojavensis, and introducing the new genera and species Taxawa tesnikishii.</title>
        <authorList>
            <person name="Kurbessoian T."/>
            <person name="Stajich J.E."/>
        </authorList>
    </citation>
    <scope>NUCLEOTIDE SEQUENCE</scope>
    <source>
        <strain evidence="8">TK_41</strain>
    </source>
</reference>
<comment type="caution">
    <text evidence="8">The sequence shown here is derived from an EMBL/GenBank/DDBJ whole genome shotgun (WGS) entry which is preliminary data.</text>
</comment>
<dbReference type="GO" id="GO:0000978">
    <property type="term" value="F:RNA polymerase II cis-regulatory region sequence-specific DNA binding"/>
    <property type="evidence" value="ECO:0007669"/>
    <property type="project" value="InterPro"/>
</dbReference>
<evidence type="ECO:0000313" key="8">
    <source>
        <dbReference type="EMBL" id="KAJ9608722.1"/>
    </source>
</evidence>